<proteinExistence type="predicted"/>
<evidence type="ECO:0000313" key="4">
    <source>
        <dbReference type="Proteomes" id="UP000030762"/>
    </source>
</evidence>
<feature type="compositionally biased region" description="Acidic residues" evidence="1">
    <location>
        <begin position="341"/>
        <end position="364"/>
    </location>
</feature>
<feature type="transmembrane region" description="Helical" evidence="2">
    <location>
        <begin position="30"/>
        <end position="53"/>
    </location>
</feature>
<dbReference type="InterPro" id="IPR018247">
    <property type="entry name" value="EF_Hand_1_Ca_BS"/>
</dbReference>
<dbReference type="OMA" id="QMLEPHA"/>
<dbReference type="eggNOG" id="ENOG502R8QT">
    <property type="taxonomic scope" value="Eukaryota"/>
</dbReference>
<gene>
    <name evidence="3" type="ORF">SDRG_06648</name>
</gene>
<dbReference type="GeneID" id="19947375"/>
<dbReference type="RefSeq" id="XP_008610662.1">
    <property type="nucleotide sequence ID" value="XM_008612440.1"/>
</dbReference>
<evidence type="ECO:0000256" key="1">
    <source>
        <dbReference type="SAM" id="MobiDB-lite"/>
    </source>
</evidence>
<evidence type="ECO:0008006" key="5">
    <source>
        <dbReference type="Google" id="ProtNLM"/>
    </source>
</evidence>
<evidence type="ECO:0000313" key="3">
    <source>
        <dbReference type="EMBL" id="EQC35900.1"/>
    </source>
</evidence>
<dbReference type="PROSITE" id="PS00018">
    <property type="entry name" value="EF_HAND_1"/>
    <property type="match status" value="1"/>
</dbReference>
<keyword evidence="2" id="KW-1133">Transmembrane helix</keyword>
<feature type="region of interest" description="Disordered" evidence="1">
    <location>
        <begin position="303"/>
        <end position="364"/>
    </location>
</feature>
<keyword evidence="4" id="KW-1185">Reference proteome</keyword>
<keyword evidence="2" id="KW-0812">Transmembrane</keyword>
<reference evidence="3 4" key="1">
    <citation type="submission" date="2012-04" db="EMBL/GenBank/DDBJ databases">
        <title>The Genome Sequence of Saprolegnia declina VS20.</title>
        <authorList>
            <consortium name="The Broad Institute Genome Sequencing Platform"/>
            <person name="Russ C."/>
            <person name="Nusbaum C."/>
            <person name="Tyler B."/>
            <person name="van West P."/>
            <person name="Dieguez-Uribeondo J."/>
            <person name="de Bruijn I."/>
            <person name="Tripathy S."/>
            <person name="Jiang R."/>
            <person name="Young S.K."/>
            <person name="Zeng Q."/>
            <person name="Gargeya S."/>
            <person name="Fitzgerald M."/>
            <person name="Haas B."/>
            <person name="Abouelleil A."/>
            <person name="Alvarado L."/>
            <person name="Arachchi H.M."/>
            <person name="Berlin A."/>
            <person name="Chapman S.B."/>
            <person name="Goldberg J."/>
            <person name="Griggs A."/>
            <person name="Gujja S."/>
            <person name="Hansen M."/>
            <person name="Howarth C."/>
            <person name="Imamovic A."/>
            <person name="Larimer J."/>
            <person name="McCowen C."/>
            <person name="Montmayeur A."/>
            <person name="Murphy C."/>
            <person name="Neiman D."/>
            <person name="Pearson M."/>
            <person name="Priest M."/>
            <person name="Roberts A."/>
            <person name="Saif S."/>
            <person name="Shea T."/>
            <person name="Sisk P."/>
            <person name="Sykes S."/>
            <person name="Wortman J."/>
            <person name="Nusbaum C."/>
            <person name="Birren B."/>
        </authorList>
    </citation>
    <scope>NUCLEOTIDE SEQUENCE [LARGE SCALE GENOMIC DNA]</scope>
    <source>
        <strain evidence="3 4">VS20</strain>
    </source>
</reference>
<organism evidence="3 4">
    <name type="scientific">Saprolegnia diclina (strain VS20)</name>
    <dbReference type="NCBI Taxonomy" id="1156394"/>
    <lineage>
        <taxon>Eukaryota</taxon>
        <taxon>Sar</taxon>
        <taxon>Stramenopiles</taxon>
        <taxon>Oomycota</taxon>
        <taxon>Saprolegniomycetes</taxon>
        <taxon>Saprolegniales</taxon>
        <taxon>Saprolegniaceae</taxon>
        <taxon>Saprolegnia</taxon>
    </lineage>
</organism>
<dbReference type="OrthoDB" id="155590at2759"/>
<feature type="compositionally biased region" description="Basic and acidic residues" evidence="1">
    <location>
        <begin position="321"/>
        <end position="340"/>
    </location>
</feature>
<name>T0QPY5_SAPDV</name>
<accession>T0QPY5</accession>
<dbReference type="VEuPathDB" id="FungiDB:SDRG_06648"/>
<dbReference type="AlphaFoldDB" id="T0QPY5"/>
<sequence>MARGGKGSGGASNAKELKMFMEHRMWRDHWLALSVVGSIIVALFAGFFIQFSYSEARLHQIRLDDAPLVERVFKSGEPWVVLCANADTVLPEVFDKASERLLGKMHVGVLDCDDLHPSGKSVFSKFSMRRDISPTVFTVANGEKPKQLFLNYLQKPRALAAQALAQTAKQLHEIQTTAQLDDKCLSKSAPCILVYRAANKKLEQFQKKWLQDLMHAQRGAKFVWADAGILKLSVESLWPSSTKRDHRVMLFQKSKDEAGVITLHATPHTSYFEQLAVDQFVAERVAAPVASATKTLTKPVTLKRRTTKKATSPATEPSAAEVERQRRARMDEESKVHFAESVDEAYEAPTHDEDEDDILDLDEM</sequence>
<dbReference type="EMBL" id="JH767149">
    <property type="protein sequence ID" value="EQC35900.1"/>
    <property type="molecule type" value="Genomic_DNA"/>
</dbReference>
<protein>
    <recommendedName>
        <fullName evidence="5">Thioredoxin domain-containing protein</fullName>
    </recommendedName>
</protein>
<dbReference type="Proteomes" id="UP000030762">
    <property type="component" value="Unassembled WGS sequence"/>
</dbReference>
<keyword evidence="2" id="KW-0472">Membrane</keyword>
<dbReference type="InParanoid" id="T0QPY5"/>
<evidence type="ECO:0000256" key="2">
    <source>
        <dbReference type="SAM" id="Phobius"/>
    </source>
</evidence>